<evidence type="ECO:0000313" key="3">
    <source>
        <dbReference type="EMBL" id="MBB6049074.1"/>
    </source>
</evidence>
<protein>
    <submittedName>
        <fullName evidence="3">Prepilin-type N-terminal cleavage/methylation domain-containing protein/prepilin-type processing-associated H-X9-DG protein</fullName>
    </submittedName>
</protein>
<dbReference type="Gene3D" id="3.30.700.10">
    <property type="entry name" value="Glycoprotein, Type 4 Pilin"/>
    <property type="match status" value="1"/>
</dbReference>
<evidence type="ECO:0000256" key="1">
    <source>
        <dbReference type="SAM" id="Phobius"/>
    </source>
</evidence>
<dbReference type="PANTHER" id="PTHR30093">
    <property type="entry name" value="GENERAL SECRETION PATHWAY PROTEIN G"/>
    <property type="match status" value="1"/>
</dbReference>
<comment type="caution">
    <text evidence="3">The sequence shown here is derived from an EMBL/GenBank/DDBJ whole genome shotgun (WGS) entry which is preliminary data.</text>
</comment>
<dbReference type="Pfam" id="PF07963">
    <property type="entry name" value="N_methyl"/>
    <property type="match status" value="1"/>
</dbReference>
<keyword evidence="1" id="KW-1133">Transmembrane helix</keyword>
<accession>A0A7W9SMT8</accession>
<keyword evidence="4" id="KW-1185">Reference proteome</keyword>
<keyword evidence="1" id="KW-0812">Transmembrane</keyword>
<evidence type="ECO:0000259" key="2">
    <source>
        <dbReference type="Pfam" id="PF07596"/>
    </source>
</evidence>
<dbReference type="AlphaFoldDB" id="A0A7W9SMT8"/>
<dbReference type="Pfam" id="PF07596">
    <property type="entry name" value="SBP_bac_10"/>
    <property type="match status" value="1"/>
</dbReference>
<dbReference type="InterPro" id="IPR045584">
    <property type="entry name" value="Pilin-like"/>
</dbReference>
<dbReference type="InterPro" id="IPR027558">
    <property type="entry name" value="Pre_pil_HX9DG_C"/>
</dbReference>
<dbReference type="NCBIfam" id="TIGR04294">
    <property type="entry name" value="pre_pil_HX9DG"/>
    <property type="match status" value="1"/>
</dbReference>
<dbReference type="InterPro" id="IPR012902">
    <property type="entry name" value="N_methyl_site"/>
</dbReference>
<dbReference type="NCBIfam" id="TIGR02532">
    <property type="entry name" value="IV_pilin_GFxxxE"/>
    <property type="match status" value="1"/>
</dbReference>
<dbReference type="InterPro" id="IPR011453">
    <property type="entry name" value="DUF1559"/>
</dbReference>
<evidence type="ECO:0000313" key="4">
    <source>
        <dbReference type="Proteomes" id="UP000520814"/>
    </source>
</evidence>
<dbReference type="SUPFAM" id="SSF54523">
    <property type="entry name" value="Pili subunits"/>
    <property type="match status" value="1"/>
</dbReference>
<proteinExistence type="predicted"/>
<keyword evidence="1" id="KW-0472">Membrane</keyword>
<dbReference type="PANTHER" id="PTHR30093:SF2">
    <property type="entry name" value="TYPE II SECRETION SYSTEM PROTEIN H"/>
    <property type="match status" value="1"/>
</dbReference>
<dbReference type="Proteomes" id="UP000520814">
    <property type="component" value="Unassembled WGS sequence"/>
</dbReference>
<dbReference type="EMBL" id="JACHGW010000001">
    <property type="protein sequence ID" value="MBB6049074.1"/>
    <property type="molecule type" value="Genomic_DNA"/>
</dbReference>
<reference evidence="3 4" key="1">
    <citation type="submission" date="2020-08" db="EMBL/GenBank/DDBJ databases">
        <title>Genomic Encyclopedia of Type Strains, Phase IV (KMG-IV): sequencing the most valuable type-strain genomes for metagenomic binning, comparative biology and taxonomic classification.</title>
        <authorList>
            <person name="Goeker M."/>
        </authorList>
    </citation>
    <scope>NUCLEOTIDE SEQUENCE [LARGE SCALE GENOMIC DNA]</scope>
    <source>
        <strain evidence="3 4">DSM 23562</strain>
    </source>
</reference>
<gene>
    <name evidence="3" type="ORF">HNQ39_000836</name>
</gene>
<feature type="transmembrane region" description="Helical" evidence="1">
    <location>
        <begin position="12"/>
        <end position="34"/>
    </location>
</feature>
<dbReference type="RefSeq" id="WP_184192693.1">
    <property type="nucleotide sequence ID" value="NZ_JACHGW010000001.1"/>
</dbReference>
<organism evidence="3 4">
    <name type="scientific">Armatimonas rosea</name>
    <dbReference type="NCBI Taxonomy" id="685828"/>
    <lineage>
        <taxon>Bacteria</taxon>
        <taxon>Bacillati</taxon>
        <taxon>Armatimonadota</taxon>
        <taxon>Armatimonadia</taxon>
        <taxon>Armatimonadales</taxon>
        <taxon>Armatimonadaceae</taxon>
        <taxon>Armatimonas</taxon>
    </lineage>
</organism>
<name>A0A7W9SMT8_ARMRO</name>
<sequence>MNNRSNRSAFTLIELLVVIAIIAILAAILFPVFAQARGKARAIACLSNMKQMGTAAMMYAQDYDEVMPTWSLYWFAYYNPAPTGAKFPDSVNLYWDALLLPYVKSGDPGNLSAPNRGGVWHCPDAENPSIGVRSYGYSMGLTYDTDPTSPFLYRCPSLSEIEAPASTVFVGDSGSSGRLGRTYDFQGYYEKYVAKIQPTRDSPWRHQEGANYVYCDGHAKYGKGDMMYPHPTPPSTAYATARPQANCAHAKYFAAKAGERTYWAAQATAAGFPCSP</sequence>
<feature type="domain" description="DUF1559" evidence="2">
    <location>
        <begin position="35"/>
        <end position="107"/>
    </location>
</feature>